<reference evidence="1 2" key="1">
    <citation type="journal article" date="2007" name="PLoS ONE">
        <title>Molecular analysis of a leprosy immunotherapeutic bacillus provides insights into Mycobacterium evolution.</title>
        <authorList>
            <person name="Ahmed N."/>
            <person name="Saini V."/>
            <person name="Raghuvanshi S."/>
            <person name="Khurana J.P."/>
            <person name="Tyagi A.K."/>
            <person name="Tyagi A.K."/>
            <person name="Hasnain S.E."/>
        </authorList>
    </citation>
    <scope>NUCLEOTIDE SEQUENCE [LARGE SCALE GENOMIC DNA]</scope>
    <source>
        <strain evidence="1">MTCC 9506</strain>
    </source>
</reference>
<organism evidence="1 2">
    <name type="scientific">Mycobacterium indicus pranii (strain DSM 45239 / MTCC 9506)</name>
    <dbReference type="NCBI Taxonomy" id="1232724"/>
    <lineage>
        <taxon>Bacteria</taxon>
        <taxon>Bacillati</taxon>
        <taxon>Actinomycetota</taxon>
        <taxon>Actinomycetes</taxon>
        <taxon>Mycobacteriales</taxon>
        <taxon>Mycobacteriaceae</taxon>
        <taxon>Mycobacterium</taxon>
        <taxon>Mycobacterium avium complex (MAC)</taxon>
    </lineage>
</organism>
<protein>
    <submittedName>
        <fullName evidence="1">Hydroxylamine reductase</fullName>
    </submittedName>
</protein>
<dbReference type="EMBL" id="CP002275">
    <property type="protein sequence ID" value="AFS13204.1"/>
    <property type="molecule type" value="Genomic_DNA"/>
</dbReference>
<proteinExistence type="predicted"/>
<name>J9W7U1_MYCIP</name>
<dbReference type="AlphaFoldDB" id="J9W7U1"/>
<evidence type="ECO:0000313" key="2">
    <source>
        <dbReference type="Proteomes" id="UP000007329"/>
    </source>
</evidence>
<dbReference type="HOGENOM" id="CLU_2634290_0_0_11"/>
<reference evidence="1 2" key="2">
    <citation type="journal article" date="2012" name="Nucleic Acids Res.">
        <title>Massive gene acquisitions in Mycobacterium indicus pranii provide a perspective on mycobacterial evolution.</title>
        <authorList>
            <person name="Saini V."/>
            <person name="Raghuvanshi S."/>
            <person name="Khurana J.P."/>
            <person name="Ahmed N."/>
            <person name="Hasnain S.E."/>
            <person name="Tyagi A.K."/>
            <person name="Tyagi A.K."/>
        </authorList>
    </citation>
    <scope>NUCLEOTIDE SEQUENCE [LARGE SCALE GENOMIC DNA]</scope>
    <source>
        <strain evidence="2">DSM 45239 / MTCC 9506</strain>
    </source>
</reference>
<gene>
    <name evidence="1" type="ORF">MIP_01750</name>
</gene>
<sequence>MPGARFESRTNSWSEQYRRLSIHPWTLAANPHRRREAVDAGVASIRRACVFGRVSRCPQSDSNRHLTDFKSAASANWAMGARRRI</sequence>
<accession>J9W7U1</accession>
<evidence type="ECO:0000313" key="1">
    <source>
        <dbReference type="EMBL" id="AFS13204.1"/>
    </source>
</evidence>
<dbReference type="Proteomes" id="UP000007329">
    <property type="component" value="Chromosome"/>
</dbReference>
<dbReference type="KEGG" id="mid:MIP_01750"/>